<evidence type="ECO:0000313" key="3">
    <source>
        <dbReference type="Proteomes" id="UP001385951"/>
    </source>
</evidence>
<sequence length="79" mass="8926">MKAAWAGTGWSKLDRGRPLLDEDRKGDEGGRVMSGHEALNVRGEGRDERKGWFLERKMDGRRVADDDEADWSSDYKGEG</sequence>
<organism evidence="2 3">
    <name type="scientific">Cerrena zonata</name>
    <dbReference type="NCBI Taxonomy" id="2478898"/>
    <lineage>
        <taxon>Eukaryota</taxon>
        <taxon>Fungi</taxon>
        <taxon>Dikarya</taxon>
        <taxon>Basidiomycota</taxon>
        <taxon>Agaricomycotina</taxon>
        <taxon>Agaricomycetes</taxon>
        <taxon>Polyporales</taxon>
        <taxon>Cerrenaceae</taxon>
        <taxon>Cerrena</taxon>
    </lineage>
</organism>
<evidence type="ECO:0000256" key="1">
    <source>
        <dbReference type="SAM" id="MobiDB-lite"/>
    </source>
</evidence>
<dbReference type="InterPro" id="IPR016059">
    <property type="entry name" value="DNA_ligase_ATP-dep_CS"/>
</dbReference>
<comment type="caution">
    <text evidence="2">The sequence shown here is derived from an EMBL/GenBank/DDBJ whole genome shotgun (WGS) entry which is preliminary data.</text>
</comment>
<dbReference type="Proteomes" id="UP001385951">
    <property type="component" value="Unassembled WGS sequence"/>
</dbReference>
<keyword evidence="3" id="KW-1185">Reference proteome</keyword>
<feature type="compositionally biased region" description="Basic and acidic residues" evidence="1">
    <location>
        <begin position="12"/>
        <end position="30"/>
    </location>
</feature>
<feature type="region of interest" description="Disordered" evidence="1">
    <location>
        <begin position="1"/>
        <end position="33"/>
    </location>
</feature>
<name>A0AAW0GSP0_9APHY</name>
<proteinExistence type="predicted"/>
<gene>
    <name evidence="2" type="ORF">QCA50_000317</name>
</gene>
<dbReference type="EMBL" id="JASBNA010000001">
    <property type="protein sequence ID" value="KAK7695681.1"/>
    <property type="molecule type" value="Genomic_DNA"/>
</dbReference>
<dbReference type="GO" id="GO:0003909">
    <property type="term" value="F:DNA ligase activity"/>
    <property type="evidence" value="ECO:0007669"/>
    <property type="project" value="InterPro"/>
</dbReference>
<evidence type="ECO:0000313" key="2">
    <source>
        <dbReference type="EMBL" id="KAK7695681.1"/>
    </source>
</evidence>
<reference evidence="2 3" key="1">
    <citation type="submission" date="2022-09" db="EMBL/GenBank/DDBJ databases">
        <authorList>
            <person name="Palmer J.M."/>
        </authorList>
    </citation>
    <scope>NUCLEOTIDE SEQUENCE [LARGE SCALE GENOMIC DNA]</scope>
    <source>
        <strain evidence="2 3">DSM 7382</strain>
    </source>
</reference>
<protein>
    <submittedName>
        <fullName evidence="2">Uncharacterized protein</fullName>
    </submittedName>
</protein>
<dbReference type="PROSITE" id="PS00697">
    <property type="entry name" value="DNA_LIGASE_A1"/>
    <property type="match status" value="1"/>
</dbReference>
<dbReference type="AlphaFoldDB" id="A0AAW0GSP0"/>
<accession>A0AAW0GSP0</accession>